<reference evidence="2" key="1">
    <citation type="submission" date="2003-09" db="EMBL/GenBank/DDBJ databases">
        <title>Effect of abiotic stress on Sesbania sesban var. bicolor; Isolation, cloning and characterisation of boiling stable protein gene.</title>
        <authorList>
            <person name="Purty R.S."/>
        </authorList>
    </citation>
    <scope>NUCLEOTIDE SEQUENCE</scope>
    <source>
        <tissue evidence="2">Leaf</tissue>
    </source>
</reference>
<evidence type="ECO:0000256" key="1">
    <source>
        <dbReference type="SAM" id="Phobius"/>
    </source>
</evidence>
<feature type="transmembrane region" description="Helical" evidence="1">
    <location>
        <begin position="85"/>
        <end position="110"/>
    </location>
</feature>
<sequence length="150" mass="16854">MATFLIPGLRSSHFLTLNLKNWEKGAFSTLVNFPLPTKNLLFLVWLTFWGFPLPLKGFSFWFYCGWKRGVGLVLKPRKFPQINSGFGLHMGPVMLLRLLPVYSLIAQLLIRPWIAVSGIGVVFNSSITSEVHLSLLSVFGSFHVLCSIDA</sequence>
<reference evidence="2" key="2">
    <citation type="submission" date="2003-09" db="EMBL/GenBank/DDBJ databases">
        <title>Gene coding for Boiling Stable Protein expressed during drought stress as well as upregulated by ABA treatment in Sesbania sesban var. bicolor.</title>
        <authorList>
            <person name="Purty R.S."/>
            <person name="Agrawal V."/>
            <person name="Gupta S.C."/>
        </authorList>
    </citation>
    <scope>NUCLEOTIDE SEQUENCE</scope>
    <source>
        <tissue evidence="2">Leaf</tissue>
    </source>
</reference>
<keyword evidence="1" id="KW-1133">Transmembrane helix</keyword>
<evidence type="ECO:0000313" key="2">
    <source>
        <dbReference type="EMBL" id="CAE46912.1"/>
    </source>
</evidence>
<dbReference type="AlphaFoldDB" id="Q5ZPR5"/>
<feature type="transmembrane region" description="Helical" evidence="1">
    <location>
        <begin position="40"/>
        <end position="64"/>
    </location>
</feature>
<dbReference type="EMBL" id="AJ582752">
    <property type="protein sequence ID" value="CAE46912.1"/>
    <property type="molecule type" value="mRNA"/>
</dbReference>
<organism evidence="2">
    <name type="scientific">Sesbania sesban var. bicolor</name>
    <dbReference type="NCBI Taxonomy" id="246159"/>
    <lineage>
        <taxon>Eukaryota</taxon>
        <taxon>Viridiplantae</taxon>
        <taxon>Streptophyta</taxon>
        <taxon>Embryophyta</taxon>
        <taxon>Tracheophyta</taxon>
        <taxon>Spermatophyta</taxon>
        <taxon>Magnoliopsida</taxon>
        <taxon>eudicotyledons</taxon>
        <taxon>Gunneridae</taxon>
        <taxon>Pentapetalae</taxon>
        <taxon>rosids</taxon>
        <taxon>fabids</taxon>
        <taxon>Fabales</taxon>
        <taxon>Fabaceae</taxon>
        <taxon>Papilionoideae</taxon>
        <taxon>50 kb inversion clade</taxon>
        <taxon>NPAAA clade</taxon>
        <taxon>Hologalegina</taxon>
        <taxon>robinioid clade</taxon>
        <taxon>Sesbanieae</taxon>
        <taxon>Sesbania</taxon>
    </lineage>
</organism>
<gene>
    <name evidence="2" type="primary">bspS</name>
</gene>
<protein>
    <submittedName>
        <fullName evidence="2">Boiling Stable Protein S</fullName>
    </submittedName>
</protein>
<name>Q5ZPR5_SESSE</name>
<proteinExistence type="evidence at transcript level"/>
<keyword evidence="1" id="KW-0812">Transmembrane</keyword>
<keyword evidence="1" id="KW-0472">Membrane</keyword>
<accession>Q5ZPR5</accession>